<evidence type="ECO:0000259" key="2">
    <source>
        <dbReference type="Pfam" id="PF00144"/>
    </source>
</evidence>
<dbReference type="SUPFAM" id="SSF56601">
    <property type="entry name" value="beta-lactamase/transpeptidase-like"/>
    <property type="match status" value="1"/>
</dbReference>
<name>A0ABW2HCT4_9MICO</name>
<dbReference type="PROSITE" id="PS51257">
    <property type="entry name" value="PROKAR_LIPOPROTEIN"/>
    <property type="match status" value="1"/>
</dbReference>
<evidence type="ECO:0000313" key="3">
    <source>
        <dbReference type="EMBL" id="MFC7269069.1"/>
    </source>
</evidence>
<protein>
    <submittedName>
        <fullName evidence="3">Serine hydrolase domain-containing protein</fullName>
        <ecNumber evidence="3">3.-.-.-</ecNumber>
    </submittedName>
</protein>
<dbReference type="InterPro" id="IPR050491">
    <property type="entry name" value="AmpC-like"/>
</dbReference>
<dbReference type="EC" id="3.-.-.-" evidence="3"/>
<sequence>MRQFTGKRGAIAAAAACLMVVMTLSGCAQAPTVSIDLPEQAAGAFPDDTTQQMQDAVSHAMAAAGASGAIVGVWAPWSGSWVAGVGTQSFADDTPVSVDDRFHVADVTRAMTCDILYDLDAQKKLDADASVTDYVGGVAQLEDITLRQLCDSTSGLGTYEGQLLSSWLRTPDRAWNPRELAAYGIGKRNGQTPGTAYRSSDAGYLLLGLALERASGMTAQELVDEYIAEPLALEKTALPAAASSGLEGDDVLTGLFTKKVKGKRQCTEPTEVTGTSSSVGFTDSGVVSDVADLGRYAQALATDALLPKGSDRYAQIYPASSKAQSWDQRSGGTVRMGSMVGQYGAVPGYATSAFSDPASGLTVVVALNNSAAGGKMAAYLSWELAALASKAPAASGETAPDAGLPWTAEQQHDKLADAAICSTE</sequence>
<feature type="domain" description="Beta-lactamase-related" evidence="2">
    <location>
        <begin position="54"/>
        <end position="374"/>
    </location>
</feature>
<dbReference type="InterPro" id="IPR012338">
    <property type="entry name" value="Beta-lactam/transpept-like"/>
</dbReference>
<comment type="caution">
    <text evidence="3">The sequence shown here is derived from an EMBL/GenBank/DDBJ whole genome shotgun (WGS) entry which is preliminary data.</text>
</comment>
<dbReference type="RefSeq" id="WP_262874001.1">
    <property type="nucleotide sequence ID" value="NZ_BAABKW010000012.1"/>
</dbReference>
<dbReference type="PANTHER" id="PTHR46825:SF7">
    <property type="entry name" value="D-ALANYL-D-ALANINE CARBOXYPEPTIDASE"/>
    <property type="match status" value="1"/>
</dbReference>
<reference evidence="4" key="1">
    <citation type="journal article" date="2019" name="Int. J. Syst. Evol. Microbiol.">
        <title>The Global Catalogue of Microorganisms (GCM) 10K type strain sequencing project: providing services to taxonomists for standard genome sequencing and annotation.</title>
        <authorList>
            <consortium name="The Broad Institute Genomics Platform"/>
            <consortium name="The Broad Institute Genome Sequencing Center for Infectious Disease"/>
            <person name="Wu L."/>
            <person name="Ma J."/>
        </authorList>
    </citation>
    <scope>NUCLEOTIDE SEQUENCE [LARGE SCALE GENOMIC DNA]</scope>
    <source>
        <strain evidence="4">CGMCC 1.15772</strain>
    </source>
</reference>
<dbReference type="Proteomes" id="UP001596507">
    <property type="component" value="Unassembled WGS sequence"/>
</dbReference>
<dbReference type="EMBL" id="JBHTBE010000002">
    <property type="protein sequence ID" value="MFC7269069.1"/>
    <property type="molecule type" value="Genomic_DNA"/>
</dbReference>
<dbReference type="InterPro" id="IPR001466">
    <property type="entry name" value="Beta-lactam-related"/>
</dbReference>
<evidence type="ECO:0000313" key="4">
    <source>
        <dbReference type="Proteomes" id="UP001596507"/>
    </source>
</evidence>
<feature type="signal peptide" evidence="1">
    <location>
        <begin position="1"/>
        <end position="30"/>
    </location>
</feature>
<keyword evidence="4" id="KW-1185">Reference proteome</keyword>
<dbReference type="Gene3D" id="3.40.710.10">
    <property type="entry name" value="DD-peptidase/beta-lactamase superfamily"/>
    <property type="match status" value="1"/>
</dbReference>
<dbReference type="PANTHER" id="PTHR46825">
    <property type="entry name" value="D-ALANYL-D-ALANINE-CARBOXYPEPTIDASE/ENDOPEPTIDASE AMPH"/>
    <property type="match status" value="1"/>
</dbReference>
<evidence type="ECO:0000256" key="1">
    <source>
        <dbReference type="SAM" id="SignalP"/>
    </source>
</evidence>
<keyword evidence="1" id="KW-0732">Signal</keyword>
<feature type="chain" id="PRO_5045418274" evidence="1">
    <location>
        <begin position="31"/>
        <end position="424"/>
    </location>
</feature>
<organism evidence="3 4">
    <name type="scientific">Microbacterium fluvii</name>
    <dbReference type="NCBI Taxonomy" id="415215"/>
    <lineage>
        <taxon>Bacteria</taxon>
        <taxon>Bacillati</taxon>
        <taxon>Actinomycetota</taxon>
        <taxon>Actinomycetes</taxon>
        <taxon>Micrococcales</taxon>
        <taxon>Microbacteriaceae</taxon>
        <taxon>Microbacterium</taxon>
    </lineage>
</organism>
<dbReference type="GO" id="GO:0016787">
    <property type="term" value="F:hydrolase activity"/>
    <property type="evidence" value="ECO:0007669"/>
    <property type="project" value="UniProtKB-KW"/>
</dbReference>
<proteinExistence type="predicted"/>
<dbReference type="Pfam" id="PF00144">
    <property type="entry name" value="Beta-lactamase"/>
    <property type="match status" value="1"/>
</dbReference>
<accession>A0ABW2HCT4</accession>
<keyword evidence="3" id="KW-0378">Hydrolase</keyword>
<gene>
    <name evidence="3" type="ORF">ACFQRL_08880</name>
</gene>